<organism evidence="6 7">
    <name type="scientific">Cichlidogyrus casuarinus</name>
    <dbReference type="NCBI Taxonomy" id="1844966"/>
    <lineage>
        <taxon>Eukaryota</taxon>
        <taxon>Metazoa</taxon>
        <taxon>Spiralia</taxon>
        <taxon>Lophotrochozoa</taxon>
        <taxon>Platyhelminthes</taxon>
        <taxon>Monogenea</taxon>
        <taxon>Monopisthocotylea</taxon>
        <taxon>Dactylogyridea</taxon>
        <taxon>Ancyrocephalidae</taxon>
        <taxon>Cichlidogyrus</taxon>
    </lineage>
</organism>
<evidence type="ECO:0000256" key="3">
    <source>
        <dbReference type="ARBA" id="ARBA00023155"/>
    </source>
</evidence>
<dbReference type="Gene3D" id="1.10.10.60">
    <property type="entry name" value="Homeodomain-like"/>
    <property type="match status" value="1"/>
</dbReference>
<comment type="caution">
    <text evidence="6">The sequence shown here is derived from an EMBL/GenBank/DDBJ whole genome shotgun (WGS) entry which is preliminary data.</text>
</comment>
<keyword evidence="3 6" id="KW-0371">Homeobox</keyword>
<evidence type="ECO:0000256" key="1">
    <source>
        <dbReference type="ARBA" id="ARBA00004123"/>
    </source>
</evidence>
<proteinExistence type="predicted"/>
<feature type="region of interest" description="Disordered" evidence="5">
    <location>
        <begin position="202"/>
        <end position="241"/>
    </location>
</feature>
<feature type="compositionally biased region" description="Polar residues" evidence="5">
    <location>
        <begin position="210"/>
        <end position="219"/>
    </location>
</feature>
<gene>
    <name evidence="6" type="primary">HOXB7_1</name>
    <name evidence="6" type="ORF">Ciccas_012806</name>
</gene>
<dbReference type="GO" id="GO:0003677">
    <property type="term" value="F:DNA binding"/>
    <property type="evidence" value="ECO:0007669"/>
    <property type="project" value="UniProtKB-KW"/>
</dbReference>
<evidence type="ECO:0000256" key="4">
    <source>
        <dbReference type="ARBA" id="ARBA00023242"/>
    </source>
</evidence>
<dbReference type="InterPro" id="IPR001356">
    <property type="entry name" value="HD"/>
</dbReference>
<comment type="subcellular location">
    <subcellularLocation>
        <location evidence="1">Nucleus</location>
    </subcellularLocation>
</comment>
<accession>A0ABD2PNR6</accession>
<dbReference type="InterPro" id="IPR050296">
    <property type="entry name" value="Antp_homeobox"/>
</dbReference>
<keyword evidence="7" id="KW-1185">Reference proteome</keyword>
<dbReference type="PANTHER" id="PTHR45659">
    <property type="entry name" value="HOMEOBOX PROTEIN HOX"/>
    <property type="match status" value="1"/>
</dbReference>
<feature type="compositionally biased region" description="Polar residues" evidence="5">
    <location>
        <begin position="231"/>
        <end position="241"/>
    </location>
</feature>
<dbReference type="CDD" id="cd00086">
    <property type="entry name" value="homeodomain"/>
    <property type="match status" value="1"/>
</dbReference>
<name>A0ABD2PNR6_9PLAT</name>
<dbReference type="Proteomes" id="UP001626550">
    <property type="component" value="Unassembled WGS sequence"/>
</dbReference>
<dbReference type="EMBL" id="JBJKFK010004896">
    <property type="protein sequence ID" value="KAL3308658.1"/>
    <property type="molecule type" value="Genomic_DNA"/>
</dbReference>
<protein>
    <submittedName>
        <fullName evidence="6">Homeobox B7</fullName>
    </submittedName>
</protein>
<feature type="compositionally biased region" description="Low complexity" evidence="5">
    <location>
        <begin position="63"/>
        <end position="74"/>
    </location>
</feature>
<feature type="compositionally biased region" description="Polar residues" evidence="5">
    <location>
        <begin position="32"/>
        <end position="62"/>
    </location>
</feature>
<keyword evidence="2 6" id="KW-0238">DNA-binding</keyword>
<feature type="region of interest" description="Disordered" evidence="5">
    <location>
        <begin position="1"/>
        <end position="102"/>
    </location>
</feature>
<dbReference type="GO" id="GO:0005634">
    <property type="term" value="C:nucleus"/>
    <property type="evidence" value="ECO:0007669"/>
    <property type="project" value="UniProtKB-SubCell"/>
</dbReference>
<dbReference type="AlphaFoldDB" id="A0ABD2PNR6"/>
<dbReference type="PANTHER" id="PTHR45659:SF4">
    <property type="entry name" value="HOMEOBOX PROTEIN ABDOMINAL-A"/>
    <property type="match status" value="1"/>
</dbReference>
<sequence>MQQSNSSAFYQNPDPDPERVQVATPNFLLTGAAQQHSLQSVASSHSPNSFHTSANTGVTTLDNISPNNSSLNSSGQLFDETASEAGKKLSAKQTWSDWPSKRPGTSKELDYLLAANAAVALVNQLGNSEPYSSSSSSANAAAYSQANGDFFTQHQHPYSMNESYFGPCASGPGNNYGFNSIEAAAVLAQSRLGLGTNPYLVRNDTPLTPPHQQQTSQGRNRIKSGGGCGDSANSESPDESASNMVLYPWMNPKTGQEIVSALAEVGIESKRTRQTYTRFQTLELEKEFHYNK</sequence>
<keyword evidence="4" id="KW-0539">Nucleus</keyword>
<evidence type="ECO:0000313" key="6">
    <source>
        <dbReference type="EMBL" id="KAL3308658.1"/>
    </source>
</evidence>
<evidence type="ECO:0000313" key="7">
    <source>
        <dbReference type="Proteomes" id="UP001626550"/>
    </source>
</evidence>
<feature type="compositionally biased region" description="Polar residues" evidence="5">
    <location>
        <begin position="1"/>
        <end position="10"/>
    </location>
</feature>
<reference evidence="6 7" key="1">
    <citation type="submission" date="2024-11" db="EMBL/GenBank/DDBJ databases">
        <title>Adaptive evolution of stress response genes in parasites aligns with host niche diversity.</title>
        <authorList>
            <person name="Hahn C."/>
            <person name="Resl P."/>
        </authorList>
    </citation>
    <scope>NUCLEOTIDE SEQUENCE [LARGE SCALE GENOMIC DNA]</scope>
    <source>
        <strain evidence="6">EGGRZ-B1_66</strain>
        <tissue evidence="6">Body</tissue>
    </source>
</reference>
<evidence type="ECO:0000256" key="5">
    <source>
        <dbReference type="SAM" id="MobiDB-lite"/>
    </source>
</evidence>
<evidence type="ECO:0000256" key="2">
    <source>
        <dbReference type="ARBA" id="ARBA00023125"/>
    </source>
</evidence>